<sequence>MSGRGLNDSNAKWDPMRLSHIKPSFTSQEQVLAARQDLWHKFIVYEAAHNDSEMVMDAVISACRPEPMLPVSYKIEDGRHGTFIAKCSIGVIESLVRQGLQICLPNKRILKLDIILGFISMNDLQVNPHKLITDVLMTRWDPLKKILNLENFKDDPGLGEMYCPLSIPSVFLFVLRCAKMRISGVQNSKFENTRLPVRELNLRNNKLSGMMLHEKSMNYSLTKLDLSYNKIDNVEFLRYFSEFKITELWLDGNPLCSQYISAEQYIQAVQQIFTYVQKLDGVIIDIEQKHAMPVTQPCYLIDNSRLGLVRQFVKHYFTLFDQKDRDVLNGLYDMNACFSTTIGHIANPRHRQLTKIMPINRNLMKLVDYSRGHKYLLQGPHQILTTLRRLPPTYHDLKTFSIDLLHQGDNHLVIAIQGDFFYRESPISLKFSRTFILVEKDDNEYRIVNDQYHIQSGNSSMMDTNEAKLSLNNIAPFEPTCLSDNEKGDLEKFLCNVSSMNLRYSRKFLEKHNWDLRAAIVDFKKAYTVNDVPPEAFKYVF</sequence>
<feature type="domain" description="NTF2" evidence="8">
    <location>
        <begin position="308"/>
        <end position="454"/>
    </location>
</feature>
<dbReference type="InterPro" id="IPR018222">
    <property type="entry name" value="Nuclear_transport_factor_2_euk"/>
</dbReference>
<dbReference type="Gene3D" id="3.80.10.10">
    <property type="entry name" value="Ribonuclease Inhibitor"/>
    <property type="match status" value="1"/>
</dbReference>
<dbReference type="Gene3D" id="3.10.450.50">
    <property type="match status" value="1"/>
</dbReference>
<feature type="domain" description="TAP-C" evidence="9">
    <location>
        <begin position="485"/>
        <end position="540"/>
    </location>
</feature>
<dbReference type="InterPro" id="IPR030217">
    <property type="entry name" value="NXF_fam"/>
</dbReference>
<proteinExistence type="inferred from homology"/>
<dbReference type="GO" id="GO:0003723">
    <property type="term" value="F:RNA binding"/>
    <property type="evidence" value="ECO:0007669"/>
    <property type="project" value="TreeGrafter"/>
</dbReference>
<dbReference type="InterPro" id="IPR057125">
    <property type="entry name" value="NXF1/2/3/5-like_LRR"/>
</dbReference>
<dbReference type="Pfam" id="PF22602">
    <property type="entry name" value="NXF_NTF2"/>
    <property type="match status" value="1"/>
</dbReference>
<dbReference type="InterPro" id="IPR005637">
    <property type="entry name" value="TAP_C_dom"/>
</dbReference>
<dbReference type="PROSITE" id="PS51450">
    <property type="entry name" value="LRR"/>
    <property type="match status" value="1"/>
</dbReference>
<dbReference type="PROSITE" id="PS51281">
    <property type="entry name" value="TAP_C"/>
    <property type="match status" value="1"/>
</dbReference>
<dbReference type="AlphaFoldDB" id="A0A6V7JPF5"/>
<evidence type="ECO:0000256" key="1">
    <source>
        <dbReference type="ARBA" id="ARBA00004123"/>
    </source>
</evidence>
<dbReference type="Pfam" id="PF24048">
    <property type="entry name" value="LRR_NXF1-5"/>
    <property type="match status" value="1"/>
</dbReference>
<dbReference type="SMART" id="SM00804">
    <property type="entry name" value="TAP_C"/>
    <property type="match status" value="1"/>
</dbReference>
<comment type="subcellular location">
    <subcellularLocation>
        <location evidence="1">Nucleus</location>
    </subcellularLocation>
</comment>
<dbReference type="Pfam" id="PF03943">
    <property type="entry name" value="TAP_C"/>
    <property type="match status" value="1"/>
</dbReference>
<dbReference type="EMBL" id="CADCXW020000018">
    <property type="protein sequence ID" value="CAD1554057.1"/>
    <property type="molecule type" value="Genomic_DNA"/>
</dbReference>
<dbReference type="PANTHER" id="PTHR10662">
    <property type="entry name" value="NUCLEAR RNA EXPORT FACTOR"/>
    <property type="match status" value="1"/>
</dbReference>
<dbReference type="InterPro" id="IPR032675">
    <property type="entry name" value="LRR_dom_sf"/>
</dbReference>
<keyword evidence="4" id="KW-0433">Leucine-rich repeat</keyword>
<dbReference type="InterPro" id="IPR002075">
    <property type="entry name" value="NTF2_dom"/>
</dbReference>
<dbReference type="SUPFAM" id="SSF46934">
    <property type="entry name" value="UBA-like"/>
    <property type="match status" value="1"/>
</dbReference>
<keyword evidence="6" id="KW-0509">mRNA transport</keyword>
<dbReference type="InterPro" id="IPR032710">
    <property type="entry name" value="NTF2-like_dom_sf"/>
</dbReference>
<keyword evidence="7" id="KW-0539">Nucleus</keyword>
<evidence type="ECO:0000256" key="7">
    <source>
        <dbReference type="ARBA" id="ARBA00023242"/>
    </source>
</evidence>
<dbReference type="SUPFAM" id="SSF52058">
    <property type="entry name" value="L domain-like"/>
    <property type="match status" value="1"/>
</dbReference>
<evidence type="ECO:0000313" key="10">
    <source>
        <dbReference type="EMBL" id="CAD1554057.1"/>
    </source>
</evidence>
<dbReference type="PROSITE" id="PS50177">
    <property type="entry name" value="NTF2_DOMAIN"/>
    <property type="match status" value="1"/>
</dbReference>
<name>A0A6V7JPF5_9HYME</name>
<protein>
    <recommendedName>
        <fullName evidence="11">NTF2 domain-containing protein</fullName>
    </recommendedName>
</protein>
<evidence type="ECO:0000256" key="4">
    <source>
        <dbReference type="ARBA" id="ARBA00022614"/>
    </source>
</evidence>
<dbReference type="PANTHER" id="PTHR10662:SF22">
    <property type="entry name" value="NUCLEAR RNA EXPORT FACTOR 1"/>
    <property type="match status" value="1"/>
</dbReference>
<evidence type="ECO:0008006" key="11">
    <source>
        <dbReference type="Google" id="ProtNLM"/>
    </source>
</evidence>
<evidence type="ECO:0000259" key="8">
    <source>
        <dbReference type="PROSITE" id="PS50177"/>
    </source>
</evidence>
<dbReference type="GO" id="GO:0005634">
    <property type="term" value="C:nucleus"/>
    <property type="evidence" value="ECO:0007669"/>
    <property type="project" value="UniProtKB-SubCell"/>
</dbReference>
<dbReference type="SUPFAM" id="SSF54427">
    <property type="entry name" value="NTF2-like"/>
    <property type="match status" value="1"/>
</dbReference>
<dbReference type="InterPro" id="IPR009060">
    <property type="entry name" value="UBA-like_sf"/>
</dbReference>
<organism evidence="10">
    <name type="scientific">Bracon brevicornis</name>
    <dbReference type="NCBI Taxonomy" id="1563983"/>
    <lineage>
        <taxon>Eukaryota</taxon>
        <taxon>Metazoa</taxon>
        <taxon>Ecdysozoa</taxon>
        <taxon>Arthropoda</taxon>
        <taxon>Hexapoda</taxon>
        <taxon>Insecta</taxon>
        <taxon>Pterygota</taxon>
        <taxon>Neoptera</taxon>
        <taxon>Endopterygota</taxon>
        <taxon>Hymenoptera</taxon>
        <taxon>Apocrita</taxon>
        <taxon>Ichneumonoidea</taxon>
        <taxon>Braconidae</taxon>
        <taxon>Braconinae</taxon>
        <taxon>Bracon</taxon>
    </lineage>
</organism>
<gene>
    <name evidence="10" type="ORF">BBRV_LOCUS58511</name>
</gene>
<dbReference type="InterPro" id="IPR001611">
    <property type="entry name" value="Leu-rich_rpt"/>
</dbReference>
<keyword evidence="5" id="KW-0677">Repeat</keyword>
<keyword evidence="3" id="KW-0813">Transport</keyword>
<evidence type="ECO:0000256" key="2">
    <source>
        <dbReference type="ARBA" id="ARBA00009285"/>
    </source>
</evidence>
<accession>A0A6V7JPF5</accession>
<reference evidence="10" key="1">
    <citation type="submission" date="2020-07" db="EMBL/GenBank/DDBJ databases">
        <authorList>
            <person name="Ferguson B K."/>
        </authorList>
    </citation>
    <scope>NUCLEOTIDE SEQUENCE</scope>
    <source>
        <strain evidence="10">L06</strain>
    </source>
</reference>
<evidence type="ECO:0000259" key="9">
    <source>
        <dbReference type="PROSITE" id="PS51281"/>
    </source>
</evidence>
<evidence type="ECO:0000256" key="5">
    <source>
        <dbReference type="ARBA" id="ARBA00022737"/>
    </source>
</evidence>
<comment type="similarity">
    <text evidence="2">Belongs to the NXF family.</text>
</comment>
<evidence type="ECO:0000256" key="6">
    <source>
        <dbReference type="ARBA" id="ARBA00022816"/>
    </source>
</evidence>
<evidence type="ECO:0000256" key="3">
    <source>
        <dbReference type="ARBA" id="ARBA00022448"/>
    </source>
</evidence>
<dbReference type="GO" id="GO:0016973">
    <property type="term" value="P:poly(A)+ mRNA export from nucleus"/>
    <property type="evidence" value="ECO:0007669"/>
    <property type="project" value="TreeGrafter"/>
</dbReference>
<dbReference type="Gene3D" id="1.10.8.10">
    <property type="entry name" value="DNA helicase RuvA subunit, C-terminal domain"/>
    <property type="match status" value="1"/>
</dbReference>